<dbReference type="EMBL" id="MHRX01000035">
    <property type="protein sequence ID" value="OHA33163.1"/>
    <property type="molecule type" value="Genomic_DNA"/>
</dbReference>
<gene>
    <name evidence="1" type="ORF">A2928_03035</name>
</gene>
<sequence>MNVYAEISTGVSGVFHTKVYFGPFSSDNADSSRFLARVLESAMRESVGDMVTAEEVYAVPPGSRIYPPLEFSNFLLI</sequence>
<protein>
    <submittedName>
        <fullName evidence="1">Uncharacterized protein</fullName>
    </submittedName>
</protein>
<accession>A0A1G2NAW0</accession>
<proteinExistence type="predicted"/>
<evidence type="ECO:0000313" key="2">
    <source>
        <dbReference type="Proteomes" id="UP000176221"/>
    </source>
</evidence>
<dbReference type="AlphaFoldDB" id="A0A1G2NAW0"/>
<evidence type="ECO:0000313" key="1">
    <source>
        <dbReference type="EMBL" id="OHA33163.1"/>
    </source>
</evidence>
<comment type="caution">
    <text evidence="1">The sequence shown here is derived from an EMBL/GenBank/DDBJ whole genome shotgun (WGS) entry which is preliminary data.</text>
</comment>
<organism evidence="1 2">
    <name type="scientific">Candidatus Taylorbacteria bacterium RIFCSPLOWO2_01_FULL_45_15b</name>
    <dbReference type="NCBI Taxonomy" id="1802319"/>
    <lineage>
        <taxon>Bacteria</taxon>
        <taxon>Candidatus Tayloriibacteriota</taxon>
    </lineage>
</organism>
<reference evidence="1 2" key="1">
    <citation type="journal article" date="2016" name="Nat. Commun.">
        <title>Thousands of microbial genomes shed light on interconnected biogeochemical processes in an aquifer system.</title>
        <authorList>
            <person name="Anantharaman K."/>
            <person name="Brown C.T."/>
            <person name="Hug L.A."/>
            <person name="Sharon I."/>
            <person name="Castelle C.J."/>
            <person name="Probst A.J."/>
            <person name="Thomas B.C."/>
            <person name="Singh A."/>
            <person name="Wilkins M.J."/>
            <person name="Karaoz U."/>
            <person name="Brodie E.L."/>
            <person name="Williams K.H."/>
            <person name="Hubbard S.S."/>
            <person name="Banfield J.F."/>
        </authorList>
    </citation>
    <scope>NUCLEOTIDE SEQUENCE [LARGE SCALE GENOMIC DNA]</scope>
</reference>
<name>A0A1G2NAW0_9BACT</name>
<dbReference type="Proteomes" id="UP000176221">
    <property type="component" value="Unassembled WGS sequence"/>
</dbReference>